<dbReference type="GO" id="GO:0016020">
    <property type="term" value="C:membrane"/>
    <property type="evidence" value="ECO:0007669"/>
    <property type="project" value="UniProtKB-SubCell"/>
</dbReference>
<evidence type="ECO:0000259" key="17">
    <source>
        <dbReference type="Pfam" id="PF23598"/>
    </source>
</evidence>
<evidence type="ECO:0000313" key="18">
    <source>
        <dbReference type="EMBL" id="KAL3329745.1"/>
    </source>
</evidence>
<comment type="subcellular location">
    <subcellularLocation>
        <location evidence="3">Cytoplasm</location>
    </subcellularLocation>
    <subcellularLocation>
        <location evidence="2">Membrane</location>
        <topology evidence="2">Peripheral membrane protein</topology>
    </subcellularLocation>
</comment>
<dbReference type="GO" id="GO:0005524">
    <property type="term" value="F:ATP binding"/>
    <property type="evidence" value="ECO:0007669"/>
    <property type="project" value="UniProtKB-KW"/>
</dbReference>
<gene>
    <name evidence="18" type="ORF">AABB24_033886</name>
</gene>
<organism evidence="18 19">
    <name type="scientific">Solanum stoloniferum</name>
    <dbReference type="NCBI Taxonomy" id="62892"/>
    <lineage>
        <taxon>Eukaryota</taxon>
        <taxon>Viridiplantae</taxon>
        <taxon>Streptophyta</taxon>
        <taxon>Embryophyta</taxon>
        <taxon>Tracheophyta</taxon>
        <taxon>Spermatophyta</taxon>
        <taxon>Magnoliopsida</taxon>
        <taxon>eudicotyledons</taxon>
        <taxon>Gunneridae</taxon>
        <taxon>Pentapetalae</taxon>
        <taxon>asterids</taxon>
        <taxon>lamiids</taxon>
        <taxon>Solanales</taxon>
        <taxon>Solanaceae</taxon>
        <taxon>Solanoideae</taxon>
        <taxon>Solaneae</taxon>
        <taxon>Solanum</taxon>
    </lineage>
</organism>
<dbReference type="Proteomes" id="UP001627284">
    <property type="component" value="Unassembled WGS sequence"/>
</dbReference>
<dbReference type="SUPFAM" id="SSF52058">
    <property type="entry name" value="L domain-like"/>
    <property type="match status" value="1"/>
</dbReference>
<evidence type="ECO:0000256" key="7">
    <source>
        <dbReference type="ARBA" id="ARBA00022667"/>
    </source>
</evidence>
<dbReference type="AlphaFoldDB" id="A0ABD2RD85"/>
<evidence type="ECO:0000256" key="11">
    <source>
        <dbReference type="ARBA" id="ARBA00022840"/>
    </source>
</evidence>
<keyword evidence="11" id="KW-0067">ATP-binding</keyword>
<dbReference type="Pfam" id="PF23598">
    <property type="entry name" value="LRR_14"/>
    <property type="match status" value="1"/>
</dbReference>
<evidence type="ECO:0000256" key="5">
    <source>
        <dbReference type="ARBA" id="ARBA00022490"/>
    </source>
</evidence>
<dbReference type="InterPro" id="IPR032675">
    <property type="entry name" value="LRR_dom_sf"/>
</dbReference>
<sequence length="869" mass="99180">MAVYAAVTSLMGTMHLISQSSLDFQESNKECSKSLYEKVGSLLEFLDNSDNELMKDLQKKVQDLTNEIEDEVESQVLQVMEKDEHIRTEANERLCKILKQAIEDIDSVNEELIKQRNKNNNLQAGDHLFGGSTSPRSRVSTLENDMVGHSDEQERVRNELTSRSSQLEVISITGMGGIGKSTFAKKMFSDPSIVRFFKIRGWITVSKDYSLRKMLISLLQDAIGVNEELDKKPDDKLADCLQKSLKGRRYLIVVDDIWSTKAWEDIRQWFPKNNNTSRILLTTRIMEVARYASSLENPFPLRFLDPVESWNLFCQKAFGKNDCPAEFENDGKVIVGNCYGLPLLISVTAGSLSSEKMLRKWHEVARSAGSLVNLDDYQRCSGVLSLSYDNLPSHLKACFLYFGVFKKSSEISVENLIRLWMAEGLFKLRGIGDLEKEACSLLHDLIDRSLIVVCKHSLDGKIKTCRIHDLLHDLCLKELESESLLDVSNAPISGTNVPQHRRWVSFHQDPVRDFFSLPFLTYGKTRSLHFLAVRPSTLQFDLGLDRFKLLRVLDLLGSGVRHSYNALSNLVSLRYLRAYCSGYPPIYKLRNLQFLSFRQVSKFKSIDFHLPDGTWKMSQLRHLDSAIFYLCPPPKVSGNKYRVLENLQSVHGLRPVCCTKEMFEGIKKVKKLGICGQTNHFNDAPKCLDNLIYLPELEVLKILLYDHNGSGFLHQHPVPCVGSFPPYLKKLTLQGTHLLWSQLTGISKLPILEVLQLKALQVFGDELGETAWEVSEMGFPRLKFLLIEKKGLKNWKATDDSFPCLERVIIKNCRFLQEIPKEFADSMTLKRIELWGCTLSLVNFAKEIQEEQEMILGNNILQVYAYDTI</sequence>
<evidence type="ECO:0000256" key="9">
    <source>
        <dbReference type="ARBA" id="ARBA00022741"/>
    </source>
</evidence>
<evidence type="ECO:0000256" key="12">
    <source>
        <dbReference type="ARBA" id="ARBA00023054"/>
    </source>
</evidence>
<keyword evidence="12 14" id="KW-0175">Coiled coil</keyword>
<evidence type="ECO:0000256" key="10">
    <source>
        <dbReference type="ARBA" id="ARBA00022821"/>
    </source>
</evidence>
<dbReference type="EMBL" id="JBJKTR010000020">
    <property type="protein sequence ID" value="KAL3329745.1"/>
    <property type="molecule type" value="Genomic_DNA"/>
</dbReference>
<dbReference type="Gene3D" id="3.80.10.10">
    <property type="entry name" value="Ribonuclease Inhibitor"/>
    <property type="match status" value="1"/>
</dbReference>
<feature type="coiled-coil region" evidence="14">
    <location>
        <begin position="54"/>
        <end position="125"/>
    </location>
</feature>
<dbReference type="InterPro" id="IPR027417">
    <property type="entry name" value="P-loop_NTPase"/>
</dbReference>
<dbReference type="Gene3D" id="1.20.5.4130">
    <property type="match status" value="1"/>
</dbReference>
<dbReference type="Pfam" id="PF00931">
    <property type="entry name" value="NB-ARC"/>
    <property type="match status" value="1"/>
</dbReference>
<feature type="domain" description="Disease resistance protein winged helix" evidence="16">
    <location>
        <begin position="404"/>
        <end position="475"/>
    </location>
</feature>
<dbReference type="Pfam" id="PF23559">
    <property type="entry name" value="WHD_DRP"/>
    <property type="match status" value="1"/>
</dbReference>
<dbReference type="InterPro" id="IPR002182">
    <property type="entry name" value="NB-ARC"/>
</dbReference>
<evidence type="ECO:0000256" key="13">
    <source>
        <dbReference type="ARBA" id="ARBA00023136"/>
    </source>
</evidence>
<dbReference type="PANTHER" id="PTHR23155">
    <property type="entry name" value="DISEASE RESISTANCE PROTEIN RP"/>
    <property type="match status" value="1"/>
</dbReference>
<dbReference type="InterPro" id="IPR055414">
    <property type="entry name" value="LRR_R13L4/SHOC2-like"/>
</dbReference>
<name>A0ABD2RD85_9SOLN</name>
<comment type="function">
    <text evidence="1">Confers resistance to late blight (Phytophthora infestans) races carrying the avirulence gene Avr1. Resistance proteins guard the plant against pathogens that contain an appropriate avirulence protein via an indirect interaction with this avirulence protein. That triggers a defense system including the hypersensitive response, which restricts the pathogen growth.</text>
</comment>
<dbReference type="Gene3D" id="1.10.10.10">
    <property type="entry name" value="Winged helix-like DNA-binding domain superfamily/Winged helix DNA-binding domain"/>
    <property type="match status" value="1"/>
</dbReference>
<dbReference type="GO" id="GO:0051607">
    <property type="term" value="P:defense response to virus"/>
    <property type="evidence" value="ECO:0007669"/>
    <property type="project" value="UniProtKB-ARBA"/>
</dbReference>
<dbReference type="FunFam" id="3.40.50.300:FF:001091">
    <property type="entry name" value="Probable disease resistance protein At1g61300"/>
    <property type="match status" value="1"/>
</dbReference>
<dbReference type="InterPro" id="IPR044974">
    <property type="entry name" value="Disease_R_plants"/>
</dbReference>
<evidence type="ECO:0000256" key="6">
    <source>
        <dbReference type="ARBA" id="ARBA00022614"/>
    </source>
</evidence>
<dbReference type="InterPro" id="IPR058922">
    <property type="entry name" value="WHD_DRP"/>
</dbReference>
<evidence type="ECO:0000259" key="15">
    <source>
        <dbReference type="Pfam" id="PF00931"/>
    </source>
</evidence>
<evidence type="ECO:0000256" key="4">
    <source>
        <dbReference type="ARBA" id="ARBA00008894"/>
    </source>
</evidence>
<keyword evidence="5" id="KW-0963">Cytoplasm</keyword>
<dbReference type="SUPFAM" id="SSF52540">
    <property type="entry name" value="P-loop containing nucleoside triphosphate hydrolases"/>
    <property type="match status" value="1"/>
</dbReference>
<keyword evidence="7" id="KW-0381">Hypersensitive response</keyword>
<dbReference type="InterPro" id="IPR036388">
    <property type="entry name" value="WH-like_DNA-bd_sf"/>
</dbReference>
<accession>A0ABD2RD85</accession>
<evidence type="ECO:0000256" key="1">
    <source>
        <dbReference type="ARBA" id="ARBA00002074"/>
    </source>
</evidence>
<keyword evidence="19" id="KW-1185">Reference proteome</keyword>
<evidence type="ECO:0000256" key="3">
    <source>
        <dbReference type="ARBA" id="ARBA00004496"/>
    </source>
</evidence>
<keyword evidence="6" id="KW-0433">Leucine-rich repeat</keyword>
<dbReference type="FunFam" id="1.10.10.10:FF:000322">
    <property type="entry name" value="Probable disease resistance protein At1g63360"/>
    <property type="match status" value="1"/>
</dbReference>
<feature type="domain" description="NB-ARC" evidence="15">
    <location>
        <begin position="152"/>
        <end position="322"/>
    </location>
</feature>
<keyword evidence="13" id="KW-0472">Membrane</keyword>
<dbReference type="InterPro" id="IPR042197">
    <property type="entry name" value="Apaf_helical"/>
</dbReference>
<dbReference type="Gene3D" id="1.10.8.430">
    <property type="entry name" value="Helical domain of apoptotic protease-activating factors"/>
    <property type="match status" value="1"/>
</dbReference>
<reference evidence="18 19" key="1">
    <citation type="submission" date="2024-05" db="EMBL/GenBank/DDBJ databases">
        <title>De novo assembly of an allotetraploid wild potato.</title>
        <authorList>
            <person name="Hosaka A.J."/>
        </authorList>
    </citation>
    <scope>NUCLEOTIDE SEQUENCE [LARGE SCALE GENOMIC DNA]</scope>
    <source>
        <tissue evidence="18">Young leaves</tissue>
    </source>
</reference>
<evidence type="ECO:0000313" key="19">
    <source>
        <dbReference type="Proteomes" id="UP001627284"/>
    </source>
</evidence>
<dbReference type="GO" id="GO:0005737">
    <property type="term" value="C:cytoplasm"/>
    <property type="evidence" value="ECO:0007669"/>
    <property type="project" value="UniProtKB-SubCell"/>
</dbReference>
<evidence type="ECO:0000256" key="14">
    <source>
        <dbReference type="SAM" id="Coils"/>
    </source>
</evidence>
<keyword evidence="10" id="KW-0611">Plant defense</keyword>
<dbReference type="PRINTS" id="PR00364">
    <property type="entry name" value="DISEASERSIST"/>
</dbReference>
<evidence type="ECO:0000256" key="8">
    <source>
        <dbReference type="ARBA" id="ARBA00022737"/>
    </source>
</evidence>
<keyword evidence="9" id="KW-0547">Nucleotide-binding</keyword>
<proteinExistence type="inferred from homology"/>
<evidence type="ECO:0000256" key="2">
    <source>
        <dbReference type="ARBA" id="ARBA00004170"/>
    </source>
</evidence>
<feature type="domain" description="Disease resistance R13L4/SHOC-2-like LRR" evidence="17">
    <location>
        <begin position="526"/>
        <end position="812"/>
    </location>
</feature>
<dbReference type="GO" id="GO:0009626">
    <property type="term" value="P:plant-type hypersensitive response"/>
    <property type="evidence" value="ECO:0007669"/>
    <property type="project" value="UniProtKB-KW"/>
</dbReference>
<protein>
    <submittedName>
        <fullName evidence="18">Uncharacterized protein</fullName>
    </submittedName>
</protein>
<evidence type="ECO:0000259" key="16">
    <source>
        <dbReference type="Pfam" id="PF23559"/>
    </source>
</evidence>
<dbReference type="Gene3D" id="3.40.50.300">
    <property type="entry name" value="P-loop containing nucleotide triphosphate hydrolases"/>
    <property type="match status" value="1"/>
</dbReference>
<comment type="similarity">
    <text evidence="4">Belongs to the disease resistance NB-LRR family.</text>
</comment>
<keyword evidence="8" id="KW-0677">Repeat</keyword>
<comment type="caution">
    <text evidence="18">The sequence shown here is derived from an EMBL/GenBank/DDBJ whole genome shotgun (WGS) entry which is preliminary data.</text>
</comment>
<dbReference type="PANTHER" id="PTHR23155:SF1152">
    <property type="entry name" value="AAA+ ATPASE DOMAIN-CONTAINING PROTEIN"/>
    <property type="match status" value="1"/>
</dbReference>